<name>A0A2V3ZVE0_9GAMM</name>
<dbReference type="EMBL" id="QFWX01000007">
    <property type="protein sequence ID" value="PXX89377.1"/>
    <property type="molecule type" value="Genomic_DNA"/>
</dbReference>
<evidence type="ECO:0000313" key="9">
    <source>
        <dbReference type="EMBL" id="PXX89377.1"/>
    </source>
</evidence>
<dbReference type="Pfam" id="PF05567">
    <property type="entry name" value="T4P_PilY1"/>
    <property type="match status" value="1"/>
</dbReference>
<keyword evidence="3" id="KW-1029">Fimbrium biogenesis</keyword>
<comment type="caution">
    <text evidence="9">The sequence shown here is derived from an EMBL/GenBank/DDBJ whole genome shotgun (WGS) entry which is preliminary data.</text>
</comment>
<reference evidence="9 10" key="2">
    <citation type="submission" date="2018-06" db="EMBL/GenBank/DDBJ databases">
        <title>Marinobactersediminissp. nov, a moderately halophilic bacterium isolated from marine solar saltern.</title>
        <authorList>
            <person name="Zhang Y."/>
        </authorList>
    </citation>
    <scope>NUCLEOTIDE SEQUENCE [LARGE SCALE GENOMIC DNA]</scope>
    <source>
        <strain evidence="9 10">F01</strain>
    </source>
</reference>
<dbReference type="OrthoDB" id="7156875at2"/>
<feature type="signal peptide" evidence="7">
    <location>
        <begin position="1"/>
        <end position="33"/>
    </location>
</feature>
<sequence length="1573" mass="169850">MDNRTIYMRAGHALTGLVAAAALLLTSFSTANATVAQTPLFLTQGVEPQVMLSLSNDHQLFFEAYPDYLDLDGNGQADQTYNHDNDYYGYFDSYKCYNYDASTSRYEPAAITSDKYCDSVSGNWSGNFLNYLTMSRMDVVRKILFGGFRRTDTDSLTVLERAYIPTDGHSWVRYYNGSDLNQLSPFTSPNEVISTSASTLTVGTGSKTITLDTNRTEFFDSVETGDQILAYQGTTSGVVRPDLGDPGATPLMLGRLTGTDSGNNRITVEVKGVNQSGSDFTGWTVVNLSRSGVSFCNTTNNSSLNDGERVPADRPPRMSVASGNYSLWNANERYQCRWSSEVSGNQGVNGNNIGISEFAANARSPDRDDVGLGEKDYTVRVEVCDSDLIHKERCKQYPGGNYKPVGLLQQYGDDEEILFGLLSGSYERNKSGGVLRKNVSEFSDEVNVGTDGTFTTPPSLGNIVDSLSVLRMYGYATDGVYDRDSENCPFQLASFEDGVCMGWGNPQSEIFLEAVRYFTGSDPSPAFTQDIGTTDQLTGLNVQSWNDTLSTDNYCAPLNIINFNGSVASYDRDQLGSVSDIPGLTDVASLRSIVDEIGASEGINGNNWFIGENDTDTNQLCTSKTLGSLADAVGLCPEAPRLSGGYDAVGLAHHAYTEDLRPVLQGDQNIKTFAVALAPAVPRIDIPLPGTSETAVTILPACRNASIGGNCAIVDFKVVRQDLENGTGKFLVNWEDSEQGGDYDQDMWGVIDYTITDSTLAVTTRTAQESTSGRLGFGYVLSGTTQDGFHAHSGILGFDYTDPTGVLGCDDCQVNDEATLVTYDLNTSGASDGLLQNPMFYAAKWGGYDKQANFPTDPESWDANNDGLPDNYYFAIDPSKLATDLELVFADILRSSSAAASVAASSSSLSTDTAVYQASFNSENWSGDLRAFSIESDGTVADIFDWSAATELDNLSLGEVNTRNIITNDPVSDVDAVDGELLSASGKAFLWDELDADQKLALRQNLDGTQTSETIGEQRVNYLRGDRSNEQTLTNPSGVFRERDSRLGDIINSNPQYVFRQNFGYAGLDNISAFSTVTDYNAFRASAAYQSRPPVVVVGANDGMLHGFNASSGADAGKELFAYVPSDIMGNLAELTENGYTHRYYVDGSPRVADAWLGSTLGWRTLAVGSTGAGGESVFALDITAPENVSENQFLWEFSHPDMGRTLQQPSIAPMPNGQFAVIVSSGFSDSAAAGSGKIWVLDAATGRPIETFSLPNSGQLGSPLAVDLDNNRVVDRIYVGDSLGKLWRIDTEGTSPSNWGVPNDLRVSSELVPLFTAPSGQPITAPLTSAFNKEGEHMVFFGTGSFLRQGDNVVGVDPQIQAFYGIIDDDESPETLEVSDLLEQEILTRVDEVEQTDEDGNPVIFDVGLTFISDNQLTNERGWHIDLVWDSANGGPGPQGERVTSRALVRGDRVIFTSLIPSSDACSAGGTSWLYEVNTLSGSRLSYSVFDINNDGKFDSNDFVTIAIDGEEFTVPPSGLDPDIGIINTPTVLTDPQTGDERKIFTGSSGQIISVPEAGSISRGRQNWEQIR</sequence>
<accession>A0A2V3ZVE0</accession>
<dbReference type="SUPFAM" id="SSF50998">
    <property type="entry name" value="Quinoprotein alcohol dehydrogenase-like"/>
    <property type="match status" value="1"/>
</dbReference>
<keyword evidence="6" id="KW-0281">Fimbrium</keyword>
<proteinExistence type="inferred from homology"/>
<feature type="chain" id="PRO_5016075336" description="PilY1 beta-propeller domain-containing protein" evidence="7">
    <location>
        <begin position="34"/>
        <end position="1573"/>
    </location>
</feature>
<comment type="similarity">
    <text evidence="2">Belongs to the PilY1 family.</text>
</comment>
<gene>
    <name evidence="9" type="ORF">DIT71_15910</name>
</gene>
<keyword evidence="10" id="KW-1185">Reference proteome</keyword>
<keyword evidence="5" id="KW-0106">Calcium</keyword>
<evidence type="ECO:0000259" key="8">
    <source>
        <dbReference type="Pfam" id="PF05567"/>
    </source>
</evidence>
<evidence type="ECO:0000256" key="3">
    <source>
        <dbReference type="ARBA" id="ARBA00022558"/>
    </source>
</evidence>
<keyword evidence="7" id="KW-0732">Signal</keyword>
<protein>
    <recommendedName>
        <fullName evidence="8">PilY1 beta-propeller domain-containing protein</fullName>
    </recommendedName>
</protein>
<keyword evidence="4" id="KW-0479">Metal-binding</keyword>
<evidence type="ECO:0000256" key="6">
    <source>
        <dbReference type="ARBA" id="ARBA00023263"/>
    </source>
</evidence>
<reference evidence="10" key="1">
    <citation type="submission" date="2018-05" db="EMBL/GenBank/DDBJ databases">
        <authorList>
            <person name="Lu D."/>
        </authorList>
    </citation>
    <scope>NUCLEOTIDE SEQUENCE [LARGE SCALE GENOMIC DNA]</scope>
    <source>
        <strain evidence="10">F01</strain>
    </source>
</reference>
<evidence type="ECO:0000256" key="5">
    <source>
        <dbReference type="ARBA" id="ARBA00022837"/>
    </source>
</evidence>
<comment type="subcellular location">
    <subcellularLocation>
        <location evidence="1">Fimbrium</location>
    </subcellularLocation>
</comment>
<dbReference type="RefSeq" id="WP_114614209.1">
    <property type="nucleotide sequence ID" value="NZ_QFWX01000007.1"/>
</dbReference>
<evidence type="ECO:0000313" key="10">
    <source>
        <dbReference type="Proteomes" id="UP000253987"/>
    </source>
</evidence>
<evidence type="ECO:0000256" key="2">
    <source>
        <dbReference type="ARBA" id="ARBA00008387"/>
    </source>
</evidence>
<evidence type="ECO:0000256" key="7">
    <source>
        <dbReference type="SAM" id="SignalP"/>
    </source>
</evidence>
<evidence type="ECO:0000256" key="1">
    <source>
        <dbReference type="ARBA" id="ARBA00004561"/>
    </source>
</evidence>
<dbReference type="Proteomes" id="UP000253987">
    <property type="component" value="Unassembled WGS sequence"/>
</dbReference>
<evidence type="ECO:0000256" key="4">
    <source>
        <dbReference type="ARBA" id="ARBA00022723"/>
    </source>
</evidence>
<dbReference type="GO" id="GO:0009289">
    <property type="term" value="C:pilus"/>
    <property type="evidence" value="ECO:0007669"/>
    <property type="project" value="UniProtKB-SubCell"/>
</dbReference>
<dbReference type="InterPro" id="IPR011047">
    <property type="entry name" value="Quinoprotein_ADH-like_sf"/>
</dbReference>
<feature type="domain" description="PilY1 beta-propeller" evidence="8">
    <location>
        <begin position="1047"/>
        <end position="1375"/>
    </location>
</feature>
<dbReference type="InterPro" id="IPR008707">
    <property type="entry name" value="B-propeller_PilY1"/>
</dbReference>
<dbReference type="GO" id="GO:0046872">
    <property type="term" value="F:metal ion binding"/>
    <property type="evidence" value="ECO:0007669"/>
    <property type="project" value="UniProtKB-KW"/>
</dbReference>
<organism evidence="9 10">
    <name type="scientific">Marinobacter vulgaris</name>
    <dbReference type="NCBI Taxonomy" id="1928331"/>
    <lineage>
        <taxon>Bacteria</taxon>
        <taxon>Pseudomonadati</taxon>
        <taxon>Pseudomonadota</taxon>
        <taxon>Gammaproteobacteria</taxon>
        <taxon>Pseudomonadales</taxon>
        <taxon>Marinobacteraceae</taxon>
        <taxon>Marinobacter</taxon>
    </lineage>
</organism>